<dbReference type="Pfam" id="PF00300">
    <property type="entry name" value="His_Phos_1"/>
    <property type="match status" value="1"/>
</dbReference>
<reference evidence="2" key="1">
    <citation type="submission" date="2020-01" db="EMBL/GenBank/DDBJ databases">
        <authorList>
            <person name="Meier V. D."/>
            <person name="Meier V D."/>
        </authorList>
    </citation>
    <scope>NUCLEOTIDE SEQUENCE</scope>
    <source>
        <strain evidence="2">HLG_WM_MAG_09</strain>
    </source>
</reference>
<dbReference type="PIRSF" id="PIRSF000709">
    <property type="entry name" value="6PFK_2-Ptase"/>
    <property type="match status" value="1"/>
</dbReference>
<feature type="site" description="Transition state stabilizer" evidence="1">
    <location>
        <position position="149"/>
    </location>
</feature>
<dbReference type="Gene3D" id="3.40.50.1240">
    <property type="entry name" value="Phosphoglycerate mutase-like"/>
    <property type="match status" value="1"/>
</dbReference>
<dbReference type="EC" id="3.1.3.73" evidence="2"/>
<gene>
    <name evidence="2" type="ORF">HELGO_WM22872</name>
</gene>
<evidence type="ECO:0000313" key="2">
    <source>
        <dbReference type="EMBL" id="CAA6829579.1"/>
    </source>
</evidence>
<dbReference type="GO" id="GO:0005737">
    <property type="term" value="C:cytoplasm"/>
    <property type="evidence" value="ECO:0007669"/>
    <property type="project" value="TreeGrafter"/>
</dbReference>
<dbReference type="SUPFAM" id="SSF53254">
    <property type="entry name" value="Phosphoglycerate mutase-like"/>
    <property type="match status" value="1"/>
</dbReference>
<dbReference type="InterPro" id="IPR013078">
    <property type="entry name" value="His_Pase_superF_clade-1"/>
</dbReference>
<dbReference type="GO" id="GO:0043755">
    <property type="term" value="F:alpha-ribazole phosphatase activity"/>
    <property type="evidence" value="ECO:0007669"/>
    <property type="project" value="UniProtKB-EC"/>
</dbReference>
<evidence type="ECO:0000256" key="1">
    <source>
        <dbReference type="PIRSR" id="PIRSR613078-3"/>
    </source>
</evidence>
<organism evidence="2">
    <name type="scientific">uncultured Thiotrichaceae bacterium</name>
    <dbReference type="NCBI Taxonomy" id="298394"/>
    <lineage>
        <taxon>Bacteria</taxon>
        <taxon>Pseudomonadati</taxon>
        <taxon>Pseudomonadota</taxon>
        <taxon>Gammaproteobacteria</taxon>
        <taxon>Thiotrichales</taxon>
        <taxon>Thiotrichaceae</taxon>
        <taxon>environmental samples</taxon>
    </lineage>
</organism>
<dbReference type="PANTHER" id="PTHR48100">
    <property type="entry name" value="BROAD-SPECIFICITY PHOSPHATASE YOR283W-RELATED"/>
    <property type="match status" value="1"/>
</dbReference>
<dbReference type="EMBL" id="CACVAT010000534">
    <property type="protein sequence ID" value="CAA6829579.1"/>
    <property type="molecule type" value="Genomic_DNA"/>
</dbReference>
<sequence length="201" mass="22444">MSNSPTYIDVIRHGQVATPGLFCATTDEPLSKEGWQQLKTTTMMAQADQVITSPSQRCCEFAKQFAQKHEIPLQTLNTFQEMHFGDWVGLSAVDVWQQDSALLQTLWNDPQQFISPNGEALLEFAERVEHGWYELLEQYSGKHVLVFTHGGVIRVLLALVLGISYKNTLGFDITYGSAVRMRVYADGVVSVYGLGVNNLAD</sequence>
<dbReference type="AlphaFoldDB" id="A0A6S6UCI9"/>
<accession>A0A6S6UCI9</accession>
<dbReference type="InterPro" id="IPR050275">
    <property type="entry name" value="PGM_Phosphatase"/>
</dbReference>
<protein>
    <submittedName>
        <fullName evidence="2">Alpha-ribazole-5'-phosphate phosphatase (EC)</fullName>
        <ecNumber evidence="2">3.1.3.73</ecNumber>
    </submittedName>
</protein>
<dbReference type="SMART" id="SM00855">
    <property type="entry name" value="PGAM"/>
    <property type="match status" value="1"/>
</dbReference>
<dbReference type="CDD" id="cd07067">
    <property type="entry name" value="HP_PGM_like"/>
    <property type="match status" value="1"/>
</dbReference>
<name>A0A6S6UCI9_9GAMM</name>
<keyword evidence="2" id="KW-0378">Hydrolase</keyword>
<dbReference type="InterPro" id="IPR029033">
    <property type="entry name" value="His_PPase_superfam"/>
</dbReference>
<dbReference type="PANTHER" id="PTHR48100:SF1">
    <property type="entry name" value="HISTIDINE PHOSPHATASE FAMILY PROTEIN-RELATED"/>
    <property type="match status" value="1"/>
</dbReference>
<proteinExistence type="predicted"/>